<dbReference type="InterPro" id="IPR001123">
    <property type="entry name" value="LeuE-type"/>
</dbReference>
<keyword evidence="2" id="KW-1003">Cell membrane</keyword>
<evidence type="ECO:0000313" key="8">
    <source>
        <dbReference type="Proteomes" id="UP001596406"/>
    </source>
</evidence>
<feature type="transmembrane region" description="Helical" evidence="6">
    <location>
        <begin position="43"/>
        <end position="68"/>
    </location>
</feature>
<dbReference type="PIRSF" id="PIRSF006324">
    <property type="entry name" value="LeuE"/>
    <property type="match status" value="1"/>
</dbReference>
<keyword evidence="8" id="KW-1185">Reference proteome</keyword>
<comment type="subcellular location">
    <subcellularLocation>
        <location evidence="1">Cell membrane</location>
        <topology evidence="1">Multi-pass membrane protein</topology>
    </subcellularLocation>
</comment>
<feature type="transmembrane region" description="Helical" evidence="6">
    <location>
        <begin position="158"/>
        <end position="182"/>
    </location>
</feature>
<sequence>MFDAALDSFALFLPAAVALILTPGPDTVFVLSQGVGRGRAAGVRSAAGVSTGVLVHATLAALGLAVLVRESPTVYALVKGVGAAYICYLGVRTLLDDAGGEFEAAVTGETGPTTASTDDPPAASAYRRGVLVNVLNPKVALFFLAFLPQFVVGEAVRASLLALGVVYAALTLCYLSAVALLSGRVRTLLSANANRLRVASGWVLLALGCWLGVEGWLV</sequence>
<evidence type="ECO:0000313" key="7">
    <source>
        <dbReference type="EMBL" id="MFC6834892.1"/>
    </source>
</evidence>
<dbReference type="Pfam" id="PF01810">
    <property type="entry name" value="LysE"/>
    <property type="match status" value="1"/>
</dbReference>
<dbReference type="PANTHER" id="PTHR30086:SF20">
    <property type="entry name" value="ARGININE EXPORTER PROTEIN ARGO-RELATED"/>
    <property type="match status" value="1"/>
</dbReference>
<evidence type="ECO:0000256" key="4">
    <source>
        <dbReference type="ARBA" id="ARBA00022989"/>
    </source>
</evidence>
<comment type="caution">
    <text evidence="7">The sequence shown here is derived from an EMBL/GenBank/DDBJ whole genome shotgun (WGS) entry which is preliminary data.</text>
</comment>
<name>A0ABD5U351_9EURY</name>
<feature type="transmembrane region" description="Helical" evidence="6">
    <location>
        <begin position="130"/>
        <end position="152"/>
    </location>
</feature>
<organism evidence="7 8">
    <name type="scientific">Halomarina ordinaria</name>
    <dbReference type="NCBI Taxonomy" id="3033939"/>
    <lineage>
        <taxon>Archaea</taxon>
        <taxon>Methanobacteriati</taxon>
        <taxon>Methanobacteriota</taxon>
        <taxon>Stenosarchaea group</taxon>
        <taxon>Halobacteria</taxon>
        <taxon>Halobacteriales</taxon>
        <taxon>Natronomonadaceae</taxon>
        <taxon>Halomarina</taxon>
    </lineage>
</organism>
<gene>
    <name evidence="7" type="ORF">ACFQHK_00050</name>
</gene>
<reference evidence="7 8" key="1">
    <citation type="journal article" date="2019" name="Int. J. Syst. Evol. Microbiol.">
        <title>The Global Catalogue of Microorganisms (GCM) 10K type strain sequencing project: providing services to taxonomists for standard genome sequencing and annotation.</title>
        <authorList>
            <consortium name="The Broad Institute Genomics Platform"/>
            <consortium name="The Broad Institute Genome Sequencing Center for Infectious Disease"/>
            <person name="Wu L."/>
            <person name="Ma J."/>
        </authorList>
    </citation>
    <scope>NUCLEOTIDE SEQUENCE [LARGE SCALE GENOMIC DNA]</scope>
    <source>
        <strain evidence="7 8">PSRA2</strain>
    </source>
</reference>
<evidence type="ECO:0000256" key="3">
    <source>
        <dbReference type="ARBA" id="ARBA00022692"/>
    </source>
</evidence>
<evidence type="ECO:0000256" key="1">
    <source>
        <dbReference type="ARBA" id="ARBA00004651"/>
    </source>
</evidence>
<dbReference type="AlphaFoldDB" id="A0ABD5U351"/>
<dbReference type="GO" id="GO:0005886">
    <property type="term" value="C:plasma membrane"/>
    <property type="evidence" value="ECO:0007669"/>
    <property type="project" value="UniProtKB-SubCell"/>
</dbReference>
<dbReference type="Proteomes" id="UP001596406">
    <property type="component" value="Unassembled WGS sequence"/>
</dbReference>
<proteinExistence type="predicted"/>
<keyword evidence="4 6" id="KW-1133">Transmembrane helix</keyword>
<keyword evidence="3 6" id="KW-0812">Transmembrane</keyword>
<dbReference type="EMBL" id="JBHSXM010000001">
    <property type="protein sequence ID" value="MFC6834892.1"/>
    <property type="molecule type" value="Genomic_DNA"/>
</dbReference>
<feature type="transmembrane region" description="Helical" evidence="6">
    <location>
        <begin position="194"/>
        <end position="213"/>
    </location>
</feature>
<accession>A0ABD5U351</accession>
<protein>
    <submittedName>
        <fullName evidence="7">LysE family translocator</fullName>
    </submittedName>
</protein>
<evidence type="ECO:0000256" key="6">
    <source>
        <dbReference type="SAM" id="Phobius"/>
    </source>
</evidence>
<keyword evidence="5 6" id="KW-0472">Membrane</keyword>
<dbReference type="PANTHER" id="PTHR30086">
    <property type="entry name" value="ARGININE EXPORTER PROTEIN ARGO"/>
    <property type="match status" value="1"/>
</dbReference>
<evidence type="ECO:0000256" key="5">
    <source>
        <dbReference type="ARBA" id="ARBA00023136"/>
    </source>
</evidence>
<feature type="transmembrane region" description="Helical" evidence="6">
    <location>
        <begin position="12"/>
        <end position="31"/>
    </location>
</feature>
<evidence type="ECO:0000256" key="2">
    <source>
        <dbReference type="ARBA" id="ARBA00022475"/>
    </source>
</evidence>
<dbReference type="RefSeq" id="WP_304446604.1">
    <property type="nucleotide sequence ID" value="NZ_JARRAH010000001.1"/>
</dbReference>